<evidence type="ECO:0000313" key="12">
    <source>
        <dbReference type="Proteomes" id="UP000501830"/>
    </source>
</evidence>
<dbReference type="AlphaFoldDB" id="A0A6G7WIW1"/>
<evidence type="ECO:0000256" key="8">
    <source>
        <dbReference type="ARBA" id="ARBA00035652"/>
    </source>
</evidence>
<feature type="domain" description="ABC transmembrane type-1" evidence="10">
    <location>
        <begin position="93"/>
        <end position="272"/>
    </location>
</feature>
<dbReference type="InterPro" id="IPR007210">
    <property type="entry name" value="ABC_Gly_betaine_transp_sub-bd"/>
</dbReference>
<dbReference type="KEGG" id="jpo:G7058_08985"/>
<reference evidence="11 12" key="1">
    <citation type="journal article" date="2017" name="Int. J. Syst. Evol. Microbiol.">
        <title>Jeotgalibaca porci sp. nov. and Jeotgalibaca arthritidis sp. nov., isolated from pigs, and emended description of the genus Jeotgalibaca.</title>
        <authorList>
            <person name="Zamora L."/>
            <person name="Perez-Sancho M."/>
            <person name="Dominguez L."/>
            <person name="Fernandez-Garayzabal J.F."/>
            <person name="Vela A.I."/>
        </authorList>
    </citation>
    <scope>NUCLEOTIDE SEQUENCE [LARGE SCALE GENOMIC DNA]</scope>
    <source>
        <strain evidence="11 12">CCUG 69148</strain>
    </source>
</reference>
<feature type="transmembrane region" description="Helical" evidence="9">
    <location>
        <begin position="73"/>
        <end position="90"/>
    </location>
</feature>
<evidence type="ECO:0000256" key="7">
    <source>
        <dbReference type="ARBA" id="ARBA00035642"/>
    </source>
</evidence>
<evidence type="ECO:0000259" key="10">
    <source>
        <dbReference type="PROSITE" id="PS50928"/>
    </source>
</evidence>
<keyword evidence="12" id="KW-1185">Reference proteome</keyword>
<dbReference type="CDD" id="cd13639">
    <property type="entry name" value="PBP2_OpuAC_like"/>
    <property type="match status" value="1"/>
</dbReference>
<evidence type="ECO:0000256" key="4">
    <source>
        <dbReference type="ARBA" id="ARBA00022692"/>
    </source>
</evidence>
<evidence type="ECO:0000256" key="9">
    <source>
        <dbReference type="RuleBase" id="RU363032"/>
    </source>
</evidence>
<dbReference type="GO" id="GO:0015871">
    <property type="term" value="P:choline transport"/>
    <property type="evidence" value="ECO:0007669"/>
    <property type="project" value="TreeGrafter"/>
</dbReference>
<dbReference type="CDD" id="cd06261">
    <property type="entry name" value="TM_PBP2"/>
    <property type="match status" value="1"/>
</dbReference>
<evidence type="ECO:0000256" key="5">
    <source>
        <dbReference type="ARBA" id="ARBA00022989"/>
    </source>
</evidence>
<dbReference type="PANTHER" id="PTHR47737:SF1">
    <property type="entry name" value="GLYCINE BETAINE_PROLINE BETAINE TRANSPORT SYSTEM PERMEASE PROTEIN PROW"/>
    <property type="match status" value="1"/>
</dbReference>
<dbReference type="Gene3D" id="3.40.190.10">
    <property type="entry name" value="Periplasmic binding protein-like II"/>
    <property type="match status" value="1"/>
</dbReference>
<dbReference type="Gene3D" id="3.40.190.100">
    <property type="entry name" value="Glycine betaine-binding periplasmic protein, domain 2"/>
    <property type="match status" value="1"/>
</dbReference>
<sequence length="572" mass="62044">MDFLRHALPVASWIDTFTEWLTTTFAGLFSFLQTVGEAMMNGMTGMLMLVPPLLFIPLLALFMFIISKKKIGLTVFTLLGLLFVYNQGLWTNLMNTVTLVIVASLVSIIIGIPLGILMAKSSIANKIITPILDFMQTMPSFVYLIPAVAFFGIGMVPGVFASVIFALPPTVRFTNLGIKQVPEDLSEAAEAFGSTGWQKLFKLELPLAKQTIFAGINQTTMLALSMVVTASMIGAPGLGEGVLSALQRAEIGSGFVSGISLVILAIIIDRVTQNLNQPVVSRTEKEKTARKRRNIIGSVVAAVVLIGGAVYYTASQDKSRQVTLSSLQWDSEIASGNVVKEVLEDLGYDVKISYLDVAVMFSAVANGEADGSVAPWLPITQGAIFEQYKDSVVDLGPNLTGAQNGIAVPTYMDVDSIAELSDEAGQVITGIEPGAGITGLTEEAFEVYENLAGWTQKTSSTGAMTVELGQAIAKEEEIVFTGWTPHWMFERYDLKMLEDPKNVMGEGETIVSLARIGLEEDMPEVYKVLDNFNWELADMQSVMLEMSEGVAPEVAARNWIDANPDKVESWLE</sequence>
<dbReference type="GO" id="GO:0015226">
    <property type="term" value="F:carnitine transmembrane transporter activity"/>
    <property type="evidence" value="ECO:0007669"/>
    <property type="project" value="TreeGrafter"/>
</dbReference>
<keyword evidence="3" id="KW-1003">Cell membrane</keyword>
<dbReference type="GO" id="GO:0005275">
    <property type="term" value="F:amine transmembrane transporter activity"/>
    <property type="evidence" value="ECO:0007669"/>
    <property type="project" value="TreeGrafter"/>
</dbReference>
<evidence type="ECO:0000256" key="3">
    <source>
        <dbReference type="ARBA" id="ARBA00022475"/>
    </source>
</evidence>
<dbReference type="InterPro" id="IPR035906">
    <property type="entry name" value="MetI-like_sf"/>
</dbReference>
<keyword evidence="5 9" id="KW-1133">Transmembrane helix</keyword>
<dbReference type="PANTHER" id="PTHR47737">
    <property type="entry name" value="GLYCINE BETAINE/PROLINE BETAINE TRANSPORT SYSTEM PERMEASE PROTEIN PROW"/>
    <property type="match status" value="1"/>
</dbReference>
<keyword evidence="6 9" id="KW-0472">Membrane</keyword>
<feature type="transmembrane region" description="Helical" evidence="9">
    <location>
        <begin position="295"/>
        <end position="314"/>
    </location>
</feature>
<feature type="transmembrane region" description="Helical" evidence="9">
    <location>
        <begin position="251"/>
        <end position="268"/>
    </location>
</feature>
<feature type="transmembrane region" description="Helical" evidence="9">
    <location>
        <begin position="140"/>
        <end position="167"/>
    </location>
</feature>
<dbReference type="Pfam" id="PF04069">
    <property type="entry name" value="OpuAC"/>
    <property type="match status" value="1"/>
</dbReference>
<dbReference type="RefSeq" id="WP_166063220.1">
    <property type="nucleotide sequence ID" value="NZ_CP049889.1"/>
</dbReference>
<dbReference type="SUPFAM" id="SSF161098">
    <property type="entry name" value="MetI-like"/>
    <property type="match status" value="1"/>
</dbReference>
<gene>
    <name evidence="11" type="ORF">G7058_08985</name>
</gene>
<dbReference type="GO" id="GO:0043190">
    <property type="term" value="C:ATP-binding cassette (ABC) transporter complex"/>
    <property type="evidence" value="ECO:0007669"/>
    <property type="project" value="InterPro"/>
</dbReference>
<dbReference type="Proteomes" id="UP000501830">
    <property type="component" value="Chromosome"/>
</dbReference>
<evidence type="ECO:0000256" key="2">
    <source>
        <dbReference type="ARBA" id="ARBA00022448"/>
    </source>
</evidence>
<dbReference type="SUPFAM" id="SSF53850">
    <property type="entry name" value="Periplasmic binding protein-like II"/>
    <property type="match status" value="1"/>
</dbReference>
<dbReference type="GO" id="GO:0031460">
    <property type="term" value="P:glycine betaine transport"/>
    <property type="evidence" value="ECO:0007669"/>
    <property type="project" value="TreeGrafter"/>
</dbReference>
<feature type="transmembrane region" description="Helical" evidence="9">
    <location>
        <begin position="46"/>
        <end position="66"/>
    </location>
</feature>
<dbReference type="EMBL" id="CP049889">
    <property type="protein sequence ID" value="QIK52157.1"/>
    <property type="molecule type" value="Genomic_DNA"/>
</dbReference>
<proteinExistence type="inferred from homology"/>
<evidence type="ECO:0000256" key="1">
    <source>
        <dbReference type="ARBA" id="ARBA00004141"/>
    </source>
</evidence>
<comment type="similarity">
    <text evidence="9">Belongs to the binding-protein-dependent transport system permease family.</text>
</comment>
<comment type="similarity">
    <text evidence="8">In the N-terminal section; belongs to the binding-protein-dependent transport system permease family.</text>
</comment>
<evidence type="ECO:0000256" key="6">
    <source>
        <dbReference type="ARBA" id="ARBA00023136"/>
    </source>
</evidence>
<dbReference type="Gene3D" id="1.10.3720.10">
    <property type="entry name" value="MetI-like"/>
    <property type="match status" value="1"/>
</dbReference>
<organism evidence="11 12">
    <name type="scientific">Jeotgalibaca porci</name>
    <dbReference type="NCBI Taxonomy" id="1868793"/>
    <lineage>
        <taxon>Bacteria</taxon>
        <taxon>Bacillati</taxon>
        <taxon>Bacillota</taxon>
        <taxon>Bacilli</taxon>
        <taxon>Lactobacillales</taxon>
        <taxon>Carnobacteriaceae</taxon>
        <taxon>Jeotgalibaca</taxon>
    </lineage>
</organism>
<dbReference type="PROSITE" id="PS50928">
    <property type="entry name" value="ABC_TM1"/>
    <property type="match status" value="1"/>
</dbReference>
<evidence type="ECO:0000313" key="11">
    <source>
        <dbReference type="EMBL" id="QIK52157.1"/>
    </source>
</evidence>
<accession>A0A6G7WIW1</accession>
<dbReference type="GeneID" id="94553416"/>
<protein>
    <submittedName>
        <fullName evidence="11">ABC transporter permease subunit</fullName>
    </submittedName>
</protein>
<comment type="similarity">
    <text evidence="7">In the C-terminal section; belongs to the OsmX family.</text>
</comment>
<feature type="transmembrane region" description="Helical" evidence="9">
    <location>
        <begin position="96"/>
        <end position="119"/>
    </location>
</feature>
<dbReference type="InterPro" id="IPR000515">
    <property type="entry name" value="MetI-like"/>
</dbReference>
<keyword evidence="2 9" id="KW-0813">Transport</keyword>
<name>A0A6G7WIW1_9LACT</name>
<dbReference type="FunFam" id="1.10.3720.10:FF:000001">
    <property type="entry name" value="Glycine betaine ABC transporter, permease"/>
    <property type="match status" value="1"/>
</dbReference>
<dbReference type="Pfam" id="PF00528">
    <property type="entry name" value="BPD_transp_1"/>
    <property type="match status" value="1"/>
</dbReference>
<keyword evidence="4 9" id="KW-0812">Transmembrane</keyword>
<comment type="subcellular location">
    <subcellularLocation>
        <location evidence="9">Cell membrane</location>
        <topology evidence="9">Multi-pass membrane protein</topology>
    </subcellularLocation>
    <subcellularLocation>
        <location evidence="1">Membrane</location>
        <topology evidence="1">Multi-pass membrane protein</topology>
    </subcellularLocation>
</comment>